<dbReference type="EMBL" id="MBRJ01000059">
    <property type="protein sequence ID" value="OHX41359.1"/>
    <property type="molecule type" value="Genomic_DNA"/>
</dbReference>
<name>A0ABX3CKJ9_9BACI</name>
<gene>
    <name evidence="3" type="ORF">BBV17_28595</name>
</gene>
<keyword evidence="1" id="KW-0732">Signal</keyword>
<dbReference type="RefSeq" id="WP_071159853.1">
    <property type="nucleotide sequence ID" value="NZ_MBRJ01000059.1"/>
</dbReference>
<protein>
    <recommendedName>
        <fullName evidence="2">S-layer protein C-terminal domain-containing protein</fullName>
    </recommendedName>
</protein>
<dbReference type="Pfam" id="PF03217">
    <property type="entry name" value="SlpA"/>
    <property type="match status" value="1"/>
</dbReference>
<evidence type="ECO:0000259" key="2">
    <source>
        <dbReference type="Pfam" id="PF03217"/>
    </source>
</evidence>
<comment type="caution">
    <text evidence="3">The sequence shown here is derived from an EMBL/GenBank/DDBJ whole genome shotgun (WGS) entry which is preliminary data.</text>
</comment>
<feature type="domain" description="S-layer protein C-terminal" evidence="2">
    <location>
        <begin position="246"/>
        <end position="285"/>
    </location>
</feature>
<evidence type="ECO:0000256" key="1">
    <source>
        <dbReference type="SAM" id="SignalP"/>
    </source>
</evidence>
<dbReference type="InterPro" id="IPR024968">
    <property type="entry name" value="SlpA_C_lactobacillus"/>
</dbReference>
<keyword evidence="4" id="KW-1185">Reference proteome</keyword>
<feature type="chain" id="PRO_5046011530" description="S-layer protein C-terminal domain-containing protein" evidence="1">
    <location>
        <begin position="19"/>
        <end position="308"/>
    </location>
</feature>
<dbReference type="Proteomes" id="UP000180194">
    <property type="component" value="Unassembled WGS sequence"/>
</dbReference>
<evidence type="ECO:0000313" key="4">
    <source>
        <dbReference type="Proteomes" id="UP000180194"/>
    </source>
</evidence>
<reference evidence="3 4" key="1">
    <citation type="submission" date="2016-07" db="EMBL/GenBank/DDBJ databases">
        <title>Bacillus oceanisediminis whole genome.</title>
        <authorList>
            <person name="Pal Y."/>
            <person name="Verma A."/>
            <person name="Mual P."/>
            <person name="Srinivasan K."/>
        </authorList>
    </citation>
    <scope>NUCLEOTIDE SEQUENCE [LARGE SCALE GENOMIC DNA]</scope>
    <source>
        <strain evidence="3 4">Bhandara28</strain>
    </source>
</reference>
<feature type="signal peptide" evidence="1">
    <location>
        <begin position="1"/>
        <end position="18"/>
    </location>
</feature>
<proteinExistence type="predicted"/>
<accession>A0ABX3CKJ9</accession>
<evidence type="ECO:0000313" key="3">
    <source>
        <dbReference type="EMBL" id="OHX41359.1"/>
    </source>
</evidence>
<organism evidence="3 4">
    <name type="scientific">Cytobacillus oceanisediminis</name>
    <dbReference type="NCBI Taxonomy" id="665099"/>
    <lineage>
        <taxon>Bacteria</taxon>
        <taxon>Bacillati</taxon>
        <taxon>Bacillota</taxon>
        <taxon>Bacilli</taxon>
        <taxon>Bacillales</taxon>
        <taxon>Bacillaceae</taxon>
        <taxon>Cytobacillus</taxon>
    </lineage>
</organism>
<sequence length="308" mass="34445">MKKIVLAGAVTAALSLGAVMPFESSGLINPNKVEASVLATPLPVDLPLEYVSGVDEYGLNKSQYKIDLGNRTGTLILKLYMTEKYPKNFADTLYADVKRNRAAGFTLMDSDSAINPENAKGLAAFDRYSPIYGDGSILPTFKYTSGFQNVGVNKKGERFIALGVYLNKNVNKGVYYLDTPNMATGHWSAKAYFYENVDVEKKVFNEVKRYFPLLDKVRWGVAELKHNQIGRLTMLKDTPLLKETAGRFNTARTLKKGEQYRIYGYKEINGKGFYSVGGGHFVEMNTNLAKYETPAKNKLRLVKILHEE</sequence>